<feature type="domain" description="UspA" evidence="2">
    <location>
        <begin position="149"/>
        <end position="292"/>
    </location>
</feature>
<dbReference type="Proteomes" id="UP001299970">
    <property type="component" value="Unassembled WGS sequence"/>
</dbReference>
<reference evidence="3 4" key="1">
    <citation type="submission" date="2022-03" db="EMBL/GenBank/DDBJ databases">
        <title>Pseudonocardia alaer sp. nov., a novel actinomycete isolated from reed forest soil.</title>
        <authorList>
            <person name="Wang L."/>
        </authorList>
    </citation>
    <scope>NUCLEOTIDE SEQUENCE [LARGE SCALE GENOMIC DNA]</scope>
    <source>
        <strain evidence="3 4">Y-16303</strain>
    </source>
</reference>
<accession>A0ABS9TCX3</accession>
<feature type="domain" description="UspA" evidence="2">
    <location>
        <begin position="2"/>
        <end position="135"/>
    </location>
</feature>
<dbReference type="Pfam" id="PF00582">
    <property type="entry name" value="Usp"/>
    <property type="match status" value="2"/>
</dbReference>
<evidence type="ECO:0000313" key="4">
    <source>
        <dbReference type="Proteomes" id="UP001299970"/>
    </source>
</evidence>
<evidence type="ECO:0000313" key="3">
    <source>
        <dbReference type="EMBL" id="MCH6166389.1"/>
    </source>
</evidence>
<keyword evidence="4" id="KW-1185">Reference proteome</keyword>
<dbReference type="EMBL" id="JAKXMK010000009">
    <property type="protein sequence ID" value="MCH6166389.1"/>
    <property type="molecule type" value="Genomic_DNA"/>
</dbReference>
<organism evidence="3 4">
    <name type="scientific">Pseudonocardia alaniniphila</name>
    <dbReference type="NCBI Taxonomy" id="75291"/>
    <lineage>
        <taxon>Bacteria</taxon>
        <taxon>Bacillati</taxon>
        <taxon>Actinomycetota</taxon>
        <taxon>Actinomycetes</taxon>
        <taxon>Pseudonocardiales</taxon>
        <taxon>Pseudonocardiaceae</taxon>
        <taxon>Pseudonocardia</taxon>
    </lineage>
</organism>
<sequence length="309" mass="32363">MTLVVGLPRDERATAAVQLGGKLARSFDEDLVVCTVVPPPWPPGMGRVDAEYQEYLDQSAKEAIERARGLVPPDCSAEFVVARASSTSAGLVSVAKGHGARMLVLGSSTAGVLGRVAFGSVADRLLHSSPLPVVLGPRGFRCRPDNRVRRVTAAFGATEDSHELVIAVAEVAARAGATLRVASFAVRPRTPLTAGIGSRAEDGVAHEWAADAEHAQRAVLEDVERLPRSPSSIESVVGYGADWAGAIEDIGWADGDLLAVGSSTAGPLERVFIGSRSSRIVRHSPVPVMVVPRGAARALAERAGQDKTM</sequence>
<dbReference type="PANTHER" id="PTHR46268:SF6">
    <property type="entry name" value="UNIVERSAL STRESS PROTEIN UP12"/>
    <property type="match status" value="1"/>
</dbReference>
<dbReference type="SUPFAM" id="SSF52402">
    <property type="entry name" value="Adenine nucleotide alpha hydrolases-like"/>
    <property type="match status" value="2"/>
</dbReference>
<dbReference type="Gene3D" id="3.40.50.620">
    <property type="entry name" value="HUPs"/>
    <property type="match status" value="2"/>
</dbReference>
<dbReference type="RefSeq" id="WP_241036421.1">
    <property type="nucleotide sequence ID" value="NZ_BAAAJF010000002.1"/>
</dbReference>
<gene>
    <name evidence="3" type="ORF">MMF94_11900</name>
</gene>
<proteinExistence type="inferred from homology"/>
<dbReference type="InterPro" id="IPR014729">
    <property type="entry name" value="Rossmann-like_a/b/a_fold"/>
</dbReference>
<dbReference type="PANTHER" id="PTHR46268">
    <property type="entry name" value="STRESS RESPONSE PROTEIN NHAX"/>
    <property type="match status" value="1"/>
</dbReference>
<comment type="caution">
    <text evidence="3">The sequence shown here is derived from an EMBL/GenBank/DDBJ whole genome shotgun (WGS) entry which is preliminary data.</text>
</comment>
<evidence type="ECO:0000256" key="1">
    <source>
        <dbReference type="ARBA" id="ARBA00008791"/>
    </source>
</evidence>
<name>A0ABS9TCX3_9PSEU</name>
<evidence type="ECO:0000259" key="2">
    <source>
        <dbReference type="Pfam" id="PF00582"/>
    </source>
</evidence>
<dbReference type="InterPro" id="IPR006016">
    <property type="entry name" value="UspA"/>
</dbReference>
<dbReference type="PRINTS" id="PR01438">
    <property type="entry name" value="UNVRSLSTRESS"/>
</dbReference>
<protein>
    <submittedName>
        <fullName evidence="3">Universal stress protein</fullName>
    </submittedName>
</protein>
<dbReference type="CDD" id="cd00293">
    <property type="entry name" value="USP-like"/>
    <property type="match status" value="2"/>
</dbReference>
<dbReference type="InterPro" id="IPR006015">
    <property type="entry name" value="Universal_stress_UspA"/>
</dbReference>
<comment type="similarity">
    <text evidence="1">Belongs to the universal stress protein A family.</text>
</comment>